<proteinExistence type="predicted"/>
<protein>
    <submittedName>
        <fullName evidence="1">Uncharacterized protein</fullName>
    </submittedName>
</protein>
<comment type="caution">
    <text evidence="1">The sequence shown here is derived from an EMBL/GenBank/DDBJ whole genome shotgun (WGS) entry which is preliminary data.</text>
</comment>
<gene>
    <name evidence="1" type="ORF">BDD43_3377</name>
</gene>
<evidence type="ECO:0000313" key="1">
    <source>
        <dbReference type="EMBL" id="RKR83175.1"/>
    </source>
</evidence>
<dbReference type="AlphaFoldDB" id="A0A495J2H7"/>
<organism evidence="1 2">
    <name type="scientific">Mucilaginibacter gracilis</name>
    <dbReference type="NCBI Taxonomy" id="423350"/>
    <lineage>
        <taxon>Bacteria</taxon>
        <taxon>Pseudomonadati</taxon>
        <taxon>Bacteroidota</taxon>
        <taxon>Sphingobacteriia</taxon>
        <taxon>Sphingobacteriales</taxon>
        <taxon>Sphingobacteriaceae</taxon>
        <taxon>Mucilaginibacter</taxon>
    </lineage>
</organism>
<dbReference type="OrthoDB" id="1053324at2"/>
<keyword evidence="2" id="KW-1185">Reference proteome</keyword>
<reference evidence="1 2" key="1">
    <citation type="submission" date="2018-10" db="EMBL/GenBank/DDBJ databases">
        <title>Genomic Encyclopedia of Archaeal and Bacterial Type Strains, Phase II (KMG-II): from individual species to whole genera.</title>
        <authorList>
            <person name="Goeker M."/>
        </authorList>
    </citation>
    <scope>NUCLEOTIDE SEQUENCE [LARGE SCALE GENOMIC DNA]</scope>
    <source>
        <strain evidence="1 2">DSM 18602</strain>
    </source>
</reference>
<name>A0A495J2H7_9SPHI</name>
<evidence type="ECO:0000313" key="2">
    <source>
        <dbReference type="Proteomes" id="UP000268007"/>
    </source>
</evidence>
<dbReference type="Proteomes" id="UP000268007">
    <property type="component" value="Unassembled WGS sequence"/>
</dbReference>
<accession>A0A495J2H7</accession>
<dbReference type="EMBL" id="RBKU01000001">
    <property type="protein sequence ID" value="RKR83175.1"/>
    <property type="molecule type" value="Genomic_DNA"/>
</dbReference>
<sequence length="283" mass="30967">MARALSDIIAVIRGTRATKPELADLDGPLSASDYAVWEESIGYSQWLFENKVDALKAEIQTIVDSNVFGTDEWWHEKILEFQYDPANPQVIEEIAFVARYAVIDVTLRIITRASVRTINVDNRRQVSVKVAKLSGSALGPLNDAELAAFTDYTLKLRGTGISMEIVSLFPDRLKLVADVYYSGLYGADLVRTNVIAAIEAYCLYISQTKLDGQVKLLNLVDFVQAVPGVSDFVINAAYGRDQATAVGSATLFNRIYPTAAGYIIPEDTAGSTLADTLNMIANV</sequence>
<dbReference type="RefSeq" id="WP_121198698.1">
    <property type="nucleotide sequence ID" value="NZ_RBKU01000001.1"/>
</dbReference>